<evidence type="ECO:0000313" key="2">
    <source>
        <dbReference type="EMBL" id="MBZ2386522.1"/>
    </source>
</evidence>
<keyword evidence="3" id="KW-1185">Reference proteome</keyword>
<organism evidence="2 3">
    <name type="scientific">Anaerococcus murdochii</name>
    <dbReference type="NCBI Taxonomy" id="411577"/>
    <lineage>
        <taxon>Bacteria</taxon>
        <taxon>Bacillati</taxon>
        <taxon>Bacillota</taxon>
        <taxon>Tissierellia</taxon>
        <taxon>Tissierellales</taxon>
        <taxon>Peptoniphilaceae</taxon>
        <taxon>Anaerococcus</taxon>
    </lineage>
</organism>
<name>A0ABS7SY98_9FIRM</name>
<dbReference type="Pfam" id="PF01609">
    <property type="entry name" value="DDE_Tnp_1"/>
    <property type="match status" value="1"/>
</dbReference>
<evidence type="ECO:0000259" key="1">
    <source>
        <dbReference type="Pfam" id="PF01609"/>
    </source>
</evidence>
<evidence type="ECO:0000313" key="3">
    <source>
        <dbReference type="Proteomes" id="UP000734271"/>
    </source>
</evidence>
<reference evidence="2 3" key="1">
    <citation type="submission" date="2021-08" db="EMBL/GenBank/DDBJ databases">
        <title>FDA dAtabase for Regulatory Grade micrObial Sequences (FDA-ARGOS): Supporting development and validation of Infectious Disease Dx tests.</title>
        <authorList>
            <person name="Sproer C."/>
            <person name="Gronow S."/>
            <person name="Severitt S."/>
            <person name="Schroder I."/>
            <person name="Tallon L."/>
            <person name="Sadzewicz L."/>
            <person name="Zhao X."/>
            <person name="Boylan J."/>
            <person name="Ott S."/>
            <person name="Bowen H."/>
            <person name="Vavikolanu K."/>
            <person name="Hazen T."/>
            <person name="Aluvathingal J."/>
            <person name="Nadendla S."/>
            <person name="Lowell S."/>
            <person name="Myers T."/>
            <person name="Yan Y."/>
            <person name="Sichtig H."/>
        </authorList>
    </citation>
    <scope>NUCLEOTIDE SEQUENCE [LARGE SCALE GENOMIC DNA]</scope>
    <source>
        <strain evidence="2 3">FDAARGOS_1460</strain>
    </source>
</reference>
<feature type="domain" description="Transposase IS4-like" evidence="1">
    <location>
        <begin position="14"/>
        <end position="126"/>
    </location>
</feature>
<dbReference type="PANTHER" id="PTHR33408">
    <property type="entry name" value="TRANSPOSASE"/>
    <property type="match status" value="1"/>
</dbReference>
<comment type="caution">
    <text evidence="2">The sequence shown here is derived from an EMBL/GenBank/DDBJ whole genome shotgun (WGS) entry which is preliminary data.</text>
</comment>
<gene>
    <name evidence="2" type="ORF">K8P03_04320</name>
</gene>
<dbReference type="EMBL" id="JAIPME010000002">
    <property type="protein sequence ID" value="MBZ2386522.1"/>
    <property type="molecule type" value="Genomic_DNA"/>
</dbReference>
<proteinExistence type="predicted"/>
<protein>
    <submittedName>
        <fullName evidence="2">Transposase</fullName>
    </submittedName>
</protein>
<dbReference type="PANTHER" id="PTHR33408:SF2">
    <property type="entry name" value="TRANSPOSASE DDE DOMAIN-CONTAINING PROTEIN"/>
    <property type="match status" value="1"/>
</dbReference>
<sequence length="181" mass="21093">MIQSTTDSVSGLFHKGNHKEAYAYSIQTSCDKNGWILGYKAYPANLHDSTTFPSFFNEKLEKYQPEKIVIDAGYKIPSIAKELVDKGIMPVLPYIKPKGRRNDKESFYPKQYKYDQTNDCYIYSENKILLYSTTNREGYRIYKSKKSLCENCPSLSKCTKSKSKVKVIIRHIRQEYIDYCE</sequence>
<accession>A0ABS7SY98</accession>
<dbReference type="Proteomes" id="UP000734271">
    <property type="component" value="Unassembled WGS sequence"/>
</dbReference>
<dbReference type="InterPro" id="IPR002559">
    <property type="entry name" value="Transposase_11"/>
</dbReference>
<dbReference type="RefSeq" id="WP_396020903.1">
    <property type="nucleotide sequence ID" value="NZ_JAIPME010000002.1"/>
</dbReference>